<feature type="compositionally biased region" description="Polar residues" evidence="1">
    <location>
        <begin position="325"/>
        <end position="335"/>
    </location>
</feature>
<dbReference type="AlphaFoldDB" id="A0A232LW53"/>
<feature type="compositionally biased region" description="Basic and acidic residues" evidence="1">
    <location>
        <begin position="241"/>
        <end position="251"/>
    </location>
</feature>
<feature type="compositionally biased region" description="Basic and acidic residues" evidence="1">
    <location>
        <begin position="147"/>
        <end position="165"/>
    </location>
</feature>
<comment type="caution">
    <text evidence="3">The sequence shown here is derived from an EMBL/GenBank/DDBJ whole genome shotgun (WGS) entry which is preliminary data.</text>
</comment>
<dbReference type="Pfam" id="PF26147">
    <property type="entry name" value="AB_HYDROLASE_YMC0-YMC35"/>
    <property type="match status" value="2"/>
</dbReference>
<feature type="compositionally biased region" description="Low complexity" evidence="1">
    <location>
        <begin position="84"/>
        <end position="100"/>
    </location>
</feature>
<sequence length="877" mass="95299">MASTGSRKRVKPNPSSATSQSLANKNDPSAALSVEPSAHGLTVQTQGNAISSYTKSWPRVSKAPPVTEVARESISVASNVATESSSSAPGSPRSLRSRSSIQLTKKEGSSSRAPPADTATTRVNVASNGSASTTIESLPSAATPNTSRDDVKDGKQTRLELRDTTATESKAASGGGQPGDALNTQERHGNPLKPSEQPTGWFGWLSWSTRVDNSSSTNEATQSCAAEEAERTPLAQIHTISEPRTKQDDQVTNKSPPILANLTETSTAQKRSWLQMWRGSTSLSKEELPQEVKQESHLHQNGPASENVASIEPPVEEAQNDAEETNGSSKRASTIGRSSVWAFWSKDVPKDPSEGPSQGAEAGQTAVLGSNKELIVAETTPQPSLVKMAARRKIPKNNGDAATAAAAAVTSSDTGPPEPIQVKTADVSASKQLQSVLPNQLLPSFKETFAVQESPSLFQSFARLLHYSKDPGNKHVSIVRDPVRPKKALAIGVHGYFPAPVIRSVLGQPTGTSIKFANMAAKAIHQWAENHNYRCDVEKIALEGEGRIAERLDLLWKLLLNWMEDIRKADLIMIACHSQGVPVAVMLVAKLISFGCLNAARIGICAMAGVNLGPSPDYKSRWISGSAGELFDFARSDSKVSQDYETALECALTFGVRIAYVCSIDDQLVSLEVTLFPQTFIYFSELISSDSHSTKSPLYSPQRRIHTSIVRSLLTAEFTLRACKLPRFLPSRRKPADHHFSSLSHLVGFTLRMRNLGISDHGIIRELSAPLVGSLYTSEGHSRLHNEEDIYYLAVEFALETSNISGAKLSIQRPCPSSTPNPYILPFAMRGLLEEDFVRRELHKETIELLKQFDDWKPSTNKLKDVKFRLEGIRSKL</sequence>
<feature type="compositionally biased region" description="Basic and acidic residues" evidence="1">
    <location>
        <begin position="284"/>
        <end position="298"/>
    </location>
</feature>
<feature type="compositionally biased region" description="Polar residues" evidence="1">
    <location>
        <begin position="206"/>
        <end position="224"/>
    </location>
</feature>
<proteinExistence type="predicted"/>
<protein>
    <recommendedName>
        <fullName evidence="2">YMC020W-like alpha/beta hydrolase domain-containing protein</fullName>
    </recommendedName>
</protein>
<organism evidence="3 4">
    <name type="scientific">Elaphomyces granulatus</name>
    <dbReference type="NCBI Taxonomy" id="519963"/>
    <lineage>
        <taxon>Eukaryota</taxon>
        <taxon>Fungi</taxon>
        <taxon>Dikarya</taxon>
        <taxon>Ascomycota</taxon>
        <taxon>Pezizomycotina</taxon>
        <taxon>Eurotiomycetes</taxon>
        <taxon>Eurotiomycetidae</taxon>
        <taxon>Eurotiales</taxon>
        <taxon>Elaphomycetaceae</taxon>
        <taxon>Elaphomyces</taxon>
    </lineage>
</organism>
<feature type="region of interest" description="Disordered" evidence="1">
    <location>
        <begin position="77"/>
        <end position="266"/>
    </location>
</feature>
<feature type="domain" description="YMC020W-like alpha/beta hydrolase" evidence="2">
    <location>
        <begin position="442"/>
        <end position="678"/>
    </location>
</feature>
<dbReference type="InterPro" id="IPR058934">
    <property type="entry name" value="YMC020W-like"/>
</dbReference>
<feature type="compositionally biased region" description="Polar residues" evidence="1">
    <location>
        <begin position="118"/>
        <end position="146"/>
    </location>
</feature>
<name>A0A232LW53_9EURO</name>
<dbReference type="EMBL" id="NPHW01004208">
    <property type="protein sequence ID" value="OXV08304.1"/>
    <property type="molecule type" value="Genomic_DNA"/>
</dbReference>
<keyword evidence="4" id="KW-1185">Reference proteome</keyword>
<feature type="region of interest" description="Disordered" evidence="1">
    <location>
        <begin position="281"/>
        <end position="335"/>
    </location>
</feature>
<evidence type="ECO:0000313" key="4">
    <source>
        <dbReference type="Proteomes" id="UP000243515"/>
    </source>
</evidence>
<dbReference type="PANTHER" id="PTHR47349:SF1">
    <property type="entry name" value="AER328WP"/>
    <property type="match status" value="1"/>
</dbReference>
<feature type="compositionally biased region" description="Basic residues" evidence="1">
    <location>
        <begin position="1"/>
        <end position="11"/>
    </location>
</feature>
<feature type="compositionally biased region" description="Acidic residues" evidence="1">
    <location>
        <begin position="314"/>
        <end position="324"/>
    </location>
</feature>
<accession>A0A232LW53</accession>
<feature type="region of interest" description="Disordered" evidence="1">
    <location>
        <begin position="1"/>
        <end position="46"/>
    </location>
</feature>
<evidence type="ECO:0000313" key="3">
    <source>
        <dbReference type="EMBL" id="OXV08304.1"/>
    </source>
</evidence>
<evidence type="ECO:0000256" key="1">
    <source>
        <dbReference type="SAM" id="MobiDB-lite"/>
    </source>
</evidence>
<evidence type="ECO:0000259" key="2">
    <source>
        <dbReference type="Pfam" id="PF26147"/>
    </source>
</evidence>
<dbReference type="Proteomes" id="UP000243515">
    <property type="component" value="Unassembled WGS sequence"/>
</dbReference>
<reference evidence="3 4" key="1">
    <citation type="journal article" date="2015" name="Environ. Microbiol.">
        <title>Metagenome sequence of Elaphomyces granulatus from sporocarp tissue reveals Ascomycota ectomycorrhizal fingerprints of genome expansion and a Proteobacteria-rich microbiome.</title>
        <authorList>
            <person name="Quandt C.A."/>
            <person name="Kohler A."/>
            <person name="Hesse C.N."/>
            <person name="Sharpton T.J."/>
            <person name="Martin F."/>
            <person name="Spatafora J.W."/>
        </authorList>
    </citation>
    <scope>NUCLEOTIDE SEQUENCE [LARGE SCALE GENOMIC DNA]</scope>
    <source>
        <strain evidence="3 4">OSC145934</strain>
    </source>
</reference>
<dbReference type="InterPro" id="IPR058933">
    <property type="entry name" value="YMC020W-like_ab_hydrolase"/>
</dbReference>
<dbReference type="PANTHER" id="PTHR47349">
    <property type="entry name" value="CHROMOSOME 8, WHOLE GENOME SHOTGUN SEQUENCE"/>
    <property type="match status" value="1"/>
</dbReference>
<dbReference type="OrthoDB" id="5598028at2759"/>
<gene>
    <name evidence="3" type="ORF">Egran_03935</name>
</gene>
<feature type="compositionally biased region" description="Polar residues" evidence="1">
    <location>
        <begin position="13"/>
        <end position="27"/>
    </location>
</feature>
<feature type="domain" description="YMC020W-like alpha/beta hydrolase" evidence="2">
    <location>
        <begin position="739"/>
        <end position="836"/>
    </location>
</feature>